<sequence>MDHLPSIRHATQPLHLTGQNCAAADTGSGRHQCGKGRPMAGRSRAGHHTHLPIRTIGSWRALNSPTVSHLCVDLAGFRLRGLRHRRLRPADRRLEGLQFGAYRLRSGCLGAGAVCPSAGTGRADPSLGALCHAEFVVRHGNTLPRCLGVALRFLRPFFCFTHPFATASSSPDQSCRLGPVGFPTSRYAPLRIREYPPAIRD</sequence>
<proteinExistence type="predicted"/>
<protein>
    <submittedName>
        <fullName evidence="2">Uncharacterized protein</fullName>
    </submittedName>
</protein>
<dbReference type="EMBL" id="FOFJ01000126">
    <property type="protein sequence ID" value="SER91748.1"/>
    <property type="molecule type" value="Genomic_DNA"/>
</dbReference>
<dbReference type="AlphaFoldDB" id="A0A1H9T3N6"/>
<name>A0A1H9T3N6_9GAMM</name>
<evidence type="ECO:0000256" key="1">
    <source>
        <dbReference type="SAM" id="MobiDB-lite"/>
    </source>
</evidence>
<evidence type="ECO:0000313" key="2">
    <source>
        <dbReference type="EMBL" id="SER91748.1"/>
    </source>
</evidence>
<accession>A0A1H9T3N6</accession>
<feature type="region of interest" description="Disordered" evidence="1">
    <location>
        <begin position="25"/>
        <end position="46"/>
    </location>
</feature>
<gene>
    <name evidence="2" type="ORF">SAMN04244573_04578</name>
</gene>
<evidence type="ECO:0000313" key="3">
    <source>
        <dbReference type="Proteomes" id="UP000199267"/>
    </source>
</evidence>
<organism evidence="2 3">
    <name type="scientific">Azotobacter beijerinckii</name>
    <dbReference type="NCBI Taxonomy" id="170623"/>
    <lineage>
        <taxon>Bacteria</taxon>
        <taxon>Pseudomonadati</taxon>
        <taxon>Pseudomonadota</taxon>
        <taxon>Gammaproteobacteria</taxon>
        <taxon>Pseudomonadales</taxon>
        <taxon>Pseudomonadaceae</taxon>
        <taxon>Azotobacter</taxon>
    </lineage>
</organism>
<dbReference type="Proteomes" id="UP000199267">
    <property type="component" value="Unassembled WGS sequence"/>
</dbReference>
<reference evidence="2 3" key="1">
    <citation type="submission" date="2016-10" db="EMBL/GenBank/DDBJ databases">
        <authorList>
            <person name="de Groot N.N."/>
        </authorList>
    </citation>
    <scope>NUCLEOTIDE SEQUENCE [LARGE SCALE GENOMIC DNA]</scope>
    <source>
        <strain evidence="2 3">DSM 378</strain>
    </source>
</reference>